<dbReference type="RefSeq" id="WP_012949873.1">
    <property type="nucleotide sequence ID" value="NC_013757.1"/>
</dbReference>
<dbReference type="Gene3D" id="3.40.430.10">
    <property type="entry name" value="Dihydrofolate Reductase, subunit A"/>
    <property type="match status" value="1"/>
</dbReference>
<keyword evidence="3" id="KW-1185">Reference proteome</keyword>
<dbReference type="Proteomes" id="UP000001382">
    <property type="component" value="Chromosome"/>
</dbReference>
<evidence type="ECO:0000313" key="3">
    <source>
        <dbReference type="Proteomes" id="UP000001382"/>
    </source>
</evidence>
<dbReference type="SUPFAM" id="SSF53597">
    <property type="entry name" value="Dihydrofolate reductase-like"/>
    <property type="match status" value="1"/>
</dbReference>
<reference evidence="2 3" key="1">
    <citation type="journal article" date="2010" name="Stand. Genomic Sci.">
        <title>Complete genome sequence of Geodermatophilus obscurus type strain (G-20).</title>
        <authorList>
            <person name="Ivanova N."/>
            <person name="Sikorski J."/>
            <person name="Jando M."/>
            <person name="Munk C."/>
            <person name="Lapidus A."/>
            <person name="Glavina Del Rio T."/>
            <person name="Copeland A."/>
            <person name="Tice H."/>
            <person name="Cheng J.-F."/>
            <person name="Lucas S."/>
            <person name="Chen F."/>
            <person name="Nolan M."/>
            <person name="Bruce D."/>
            <person name="Goodwin L."/>
            <person name="Pitluck S."/>
            <person name="Mavromatis K."/>
            <person name="Mikhailova N."/>
            <person name="Pati A."/>
            <person name="Chen A."/>
            <person name="Palaniappan K."/>
            <person name="Land M."/>
            <person name="Hauser L."/>
            <person name="Chang Y.-J."/>
            <person name="Jeffries C.D."/>
            <person name="Meincke L."/>
            <person name="Brettin T."/>
            <person name="Detter J.C."/>
            <person name="Detter J.C."/>
            <person name="Rohde M."/>
            <person name="Goeker M."/>
            <person name="Bristow J."/>
            <person name="Eisen J.A."/>
            <person name="Markowitz V."/>
            <person name="Hugenholtz P."/>
            <person name="Kyrpides N.C."/>
            <person name="Klenk H.-P."/>
        </authorList>
    </citation>
    <scope>NUCLEOTIDE SEQUENCE [LARGE SCALE GENOMIC DNA]</scope>
    <source>
        <strain evidence="3">ATCC 25078 / DSM 43160 / JCM 3152 / KCC A-0152 / KCTC 9177 / NBRC 13315 / NRRL B-3577 / G-20</strain>
    </source>
</reference>
<gene>
    <name evidence="2" type="ordered locus">Gobs_3877</name>
</gene>
<evidence type="ECO:0000259" key="1">
    <source>
        <dbReference type="Pfam" id="PF01872"/>
    </source>
</evidence>
<evidence type="ECO:0000313" key="2">
    <source>
        <dbReference type="EMBL" id="ADB76448.1"/>
    </source>
</evidence>
<organism evidence="2 3">
    <name type="scientific">Geodermatophilus obscurus (strain ATCC 25078 / DSM 43160 / JCM 3152 / CCUG 61914 / KCC A-0152 / KCTC 9177 / NBRC 13315 / NRRL B-3577 / G-20)</name>
    <dbReference type="NCBI Taxonomy" id="526225"/>
    <lineage>
        <taxon>Bacteria</taxon>
        <taxon>Bacillati</taxon>
        <taxon>Actinomycetota</taxon>
        <taxon>Actinomycetes</taxon>
        <taxon>Geodermatophilales</taxon>
        <taxon>Geodermatophilaceae</taxon>
        <taxon>Geodermatophilus</taxon>
    </lineage>
</organism>
<accession>D2SD99</accession>
<dbReference type="EMBL" id="CP001867">
    <property type="protein sequence ID" value="ADB76448.1"/>
    <property type="molecule type" value="Genomic_DNA"/>
</dbReference>
<dbReference type="HOGENOM" id="CLU_043966_3_1_11"/>
<dbReference type="GO" id="GO:0008703">
    <property type="term" value="F:5-amino-6-(5-phosphoribosylamino)uracil reductase activity"/>
    <property type="evidence" value="ECO:0007669"/>
    <property type="project" value="InterPro"/>
</dbReference>
<dbReference type="PANTHER" id="PTHR38011">
    <property type="entry name" value="DIHYDROFOLATE REDUCTASE FAMILY PROTEIN (AFU_ORTHOLOGUE AFUA_8G06820)"/>
    <property type="match status" value="1"/>
</dbReference>
<dbReference type="AlphaFoldDB" id="D2SD99"/>
<proteinExistence type="predicted"/>
<dbReference type="KEGG" id="gob:Gobs_3877"/>
<dbReference type="eggNOG" id="COG0262">
    <property type="taxonomic scope" value="Bacteria"/>
</dbReference>
<name>D2SD99_GEOOG</name>
<dbReference type="Pfam" id="PF01872">
    <property type="entry name" value="RibD_C"/>
    <property type="match status" value="1"/>
</dbReference>
<dbReference type="InterPro" id="IPR002734">
    <property type="entry name" value="RibDG_C"/>
</dbReference>
<dbReference type="GO" id="GO:0009231">
    <property type="term" value="P:riboflavin biosynthetic process"/>
    <property type="evidence" value="ECO:0007669"/>
    <property type="project" value="InterPro"/>
</dbReference>
<dbReference type="PANTHER" id="PTHR38011:SF12">
    <property type="entry name" value="BIFUNCTIONAL DEAMINASE-REDUCTASE DOMAIN PROTEIN"/>
    <property type="match status" value="1"/>
</dbReference>
<feature type="domain" description="Bacterial bifunctional deaminase-reductase C-terminal" evidence="1">
    <location>
        <begin position="4"/>
        <end position="172"/>
    </location>
</feature>
<sequence>MARVIAGMTVSLDGFVQDANGSADALYPDLAELQDSPYMKAMQERTGAVLMGRRTFDMAGDPDGYADGYELQVPILVVTHTPPPVEPKRNERLFFTFATEGVESAVAQAAEAAGERDVTVVGGVDLNRQLLAAGLVDELHVDVMPVLLGSGLRLFDGTPLLLEELGVEEAGARTSLRFRVVR</sequence>
<dbReference type="OrthoDB" id="2313602at2"/>
<dbReference type="STRING" id="526225.Gobs_3877"/>
<dbReference type="InterPro" id="IPR024072">
    <property type="entry name" value="DHFR-like_dom_sf"/>
</dbReference>
<dbReference type="InterPro" id="IPR050765">
    <property type="entry name" value="Riboflavin_Biosynth_HTPR"/>
</dbReference>
<reference evidence="3" key="2">
    <citation type="submission" date="2010-01" db="EMBL/GenBank/DDBJ databases">
        <title>The complete genome of Geodermatophilus obscurus DSM 43160.</title>
        <authorList>
            <consortium name="US DOE Joint Genome Institute (JGI-PGF)"/>
            <person name="Lucas S."/>
            <person name="Copeland A."/>
            <person name="Lapidus A."/>
            <person name="Glavina del Rio T."/>
            <person name="Dalin E."/>
            <person name="Tice H."/>
            <person name="Bruce D."/>
            <person name="Goodwin L."/>
            <person name="Pitluck S."/>
            <person name="Kyrpides N."/>
            <person name="Mavromatis K."/>
            <person name="Ivanova N."/>
            <person name="Munk A.C."/>
            <person name="Brettin T."/>
            <person name="Detter J.C."/>
            <person name="Han C."/>
            <person name="Larimer F."/>
            <person name="Land M."/>
            <person name="Hauser L."/>
            <person name="Markowitz V."/>
            <person name="Cheng J.-F."/>
            <person name="Hugenholtz P."/>
            <person name="Woyke T."/>
            <person name="Wu D."/>
            <person name="Jando M."/>
            <person name="Schneider S."/>
            <person name="Klenk H.-P."/>
            <person name="Eisen J.A."/>
        </authorList>
    </citation>
    <scope>NUCLEOTIDE SEQUENCE [LARGE SCALE GENOMIC DNA]</scope>
    <source>
        <strain evidence="3">ATCC 25078 / DSM 43160 / JCM 3152 / KCC A-0152 / KCTC 9177 / NBRC 13315 / NRRL B-3577 / G-20</strain>
    </source>
</reference>
<protein>
    <submittedName>
        <fullName evidence="2">Bifunctional deaminase-reductase domain protein</fullName>
    </submittedName>
</protein>